<proteinExistence type="predicted"/>
<name>R1HHI8_9PSEU</name>
<evidence type="ECO:0008006" key="3">
    <source>
        <dbReference type="Google" id="ProtNLM"/>
    </source>
</evidence>
<dbReference type="Gene3D" id="3.40.50.1820">
    <property type="entry name" value="alpha/beta hydrolase"/>
    <property type="match status" value="1"/>
</dbReference>
<keyword evidence="2" id="KW-1185">Reference proteome</keyword>
<comment type="caution">
    <text evidence="1">The sequence shown here is derived from an EMBL/GenBank/DDBJ whole genome shotgun (WGS) entry which is preliminary data.</text>
</comment>
<evidence type="ECO:0000313" key="2">
    <source>
        <dbReference type="Proteomes" id="UP000014139"/>
    </source>
</evidence>
<dbReference type="SUPFAM" id="SSF53474">
    <property type="entry name" value="alpha/beta-Hydrolases"/>
    <property type="match status" value="1"/>
</dbReference>
<evidence type="ECO:0000313" key="1">
    <source>
        <dbReference type="EMBL" id="EOD63055.1"/>
    </source>
</evidence>
<accession>R1HHI8</accession>
<dbReference type="InterPro" id="IPR029058">
    <property type="entry name" value="AB_hydrolase_fold"/>
</dbReference>
<dbReference type="AlphaFoldDB" id="R1HHI8"/>
<gene>
    <name evidence="1" type="ORF">H480_39070</name>
</gene>
<reference evidence="1 2" key="1">
    <citation type="submission" date="2013-02" db="EMBL/GenBank/DDBJ databases">
        <title>Draft genome sequence of Amycolatopsis vancoresmycina strain DSM 44592T.</title>
        <authorList>
            <person name="Kumar S."/>
            <person name="Kaur N."/>
            <person name="Kaur C."/>
            <person name="Raghava G.P.S."/>
            <person name="Mayilraj S."/>
        </authorList>
    </citation>
    <scope>NUCLEOTIDE SEQUENCE [LARGE SCALE GENOMIC DNA]</scope>
    <source>
        <strain evidence="1 2">DSM 44592</strain>
    </source>
</reference>
<dbReference type="Proteomes" id="UP000014139">
    <property type="component" value="Unassembled WGS sequence"/>
</dbReference>
<organism evidence="1 2">
    <name type="scientific">Amycolatopsis vancoresmycina DSM 44592</name>
    <dbReference type="NCBI Taxonomy" id="1292037"/>
    <lineage>
        <taxon>Bacteria</taxon>
        <taxon>Bacillati</taxon>
        <taxon>Actinomycetota</taxon>
        <taxon>Actinomycetes</taxon>
        <taxon>Pseudonocardiales</taxon>
        <taxon>Pseudonocardiaceae</taxon>
        <taxon>Amycolatopsis</taxon>
    </lineage>
</organism>
<sequence>MLAVHGIGNLRRSVEPDRAAAELAEDWQPRLDAGYRAAGLDVGAPRLAVAYYAHLLADVDVQAVHGSELGSLTPGERAVVRAWLLAAGAPEPEEAQGWLTAPLRQAFDWLARRRGRSFDVLARIAVALARDANSYLTKPGRRRAAREIVAAAIEQHHPRVLVAHSLGSVVAYEALHAYPQLKVDLFVTVGSPLGLPFAIFDALEPEPAEGRGTRPVGVGKWVDLADPGDLVAVPKRLGDRFPVDRHEQCAIGMLDFHTLGAYLAHDRTALTIAAPHD</sequence>
<protein>
    <recommendedName>
        <fullName evidence="3">Serine peptidase</fullName>
    </recommendedName>
</protein>
<dbReference type="EMBL" id="AOUO01000666">
    <property type="protein sequence ID" value="EOD63055.1"/>
    <property type="molecule type" value="Genomic_DNA"/>
</dbReference>